<sequence>MTTHLALKRLPSSMCLSHDTGFEADSGRLVQDAKLIVDILNIHYEDAPTVRWLAFGESPCRLPDRSSIPSDVSRSTTDKAASVFEITMMGDREPSCRLVARSVRPNVISRFSPLF</sequence>
<protein>
    <submittedName>
        <fullName evidence="1">Uncharacterized protein</fullName>
    </submittedName>
</protein>
<dbReference type="Proteomes" id="UP000823775">
    <property type="component" value="Unassembled WGS sequence"/>
</dbReference>
<name>A0ABS8RRW8_DATST</name>
<accession>A0ABS8RRW8</accession>
<reference evidence="1 2" key="1">
    <citation type="journal article" date="2021" name="BMC Genomics">
        <title>Datura genome reveals duplications of psychoactive alkaloid biosynthetic genes and high mutation rate following tissue culture.</title>
        <authorList>
            <person name="Rajewski A."/>
            <person name="Carter-House D."/>
            <person name="Stajich J."/>
            <person name="Litt A."/>
        </authorList>
    </citation>
    <scope>NUCLEOTIDE SEQUENCE [LARGE SCALE GENOMIC DNA]</scope>
    <source>
        <strain evidence="1">AR-01</strain>
    </source>
</reference>
<proteinExistence type="predicted"/>
<comment type="caution">
    <text evidence="1">The sequence shown here is derived from an EMBL/GenBank/DDBJ whole genome shotgun (WGS) entry which is preliminary data.</text>
</comment>
<gene>
    <name evidence="1" type="ORF">HAX54_051793</name>
</gene>
<dbReference type="EMBL" id="JACEIK010000093">
    <property type="protein sequence ID" value="MCD7449362.1"/>
    <property type="molecule type" value="Genomic_DNA"/>
</dbReference>
<keyword evidence="2" id="KW-1185">Reference proteome</keyword>
<organism evidence="1 2">
    <name type="scientific">Datura stramonium</name>
    <name type="common">Jimsonweed</name>
    <name type="synonym">Common thornapple</name>
    <dbReference type="NCBI Taxonomy" id="4076"/>
    <lineage>
        <taxon>Eukaryota</taxon>
        <taxon>Viridiplantae</taxon>
        <taxon>Streptophyta</taxon>
        <taxon>Embryophyta</taxon>
        <taxon>Tracheophyta</taxon>
        <taxon>Spermatophyta</taxon>
        <taxon>Magnoliopsida</taxon>
        <taxon>eudicotyledons</taxon>
        <taxon>Gunneridae</taxon>
        <taxon>Pentapetalae</taxon>
        <taxon>asterids</taxon>
        <taxon>lamiids</taxon>
        <taxon>Solanales</taxon>
        <taxon>Solanaceae</taxon>
        <taxon>Solanoideae</taxon>
        <taxon>Datureae</taxon>
        <taxon>Datura</taxon>
    </lineage>
</organism>
<evidence type="ECO:0000313" key="2">
    <source>
        <dbReference type="Proteomes" id="UP000823775"/>
    </source>
</evidence>
<evidence type="ECO:0000313" key="1">
    <source>
        <dbReference type="EMBL" id="MCD7449362.1"/>
    </source>
</evidence>